<dbReference type="Proteomes" id="UP000242913">
    <property type="component" value="Unassembled WGS sequence"/>
</dbReference>
<dbReference type="InterPro" id="IPR041672">
    <property type="entry name" value="Bap31/Bap29_C"/>
</dbReference>
<reference evidence="2 3" key="1">
    <citation type="submission" date="2015-12" db="EMBL/GenBank/DDBJ databases">
        <title>Draft genome of the nematode, Onchocerca flexuosa.</title>
        <authorList>
            <person name="Mitreva M."/>
        </authorList>
    </citation>
    <scope>NUCLEOTIDE SEQUENCE [LARGE SCALE GENOMIC DNA]</scope>
    <source>
        <strain evidence="2">Red Deer</strain>
    </source>
</reference>
<protein>
    <recommendedName>
        <fullName evidence="1">Bap31/Bap29 cytoplasmic coiled-coil domain-containing protein</fullName>
    </recommendedName>
</protein>
<dbReference type="EMBL" id="KZ269997">
    <property type="protein sequence ID" value="OZC09156.1"/>
    <property type="molecule type" value="Genomic_DNA"/>
</dbReference>
<gene>
    <name evidence="2" type="ORF">X798_03903</name>
</gene>
<name>A0A238BW75_9BILA</name>
<evidence type="ECO:0000313" key="3">
    <source>
        <dbReference type="Proteomes" id="UP000242913"/>
    </source>
</evidence>
<dbReference type="OrthoDB" id="435607at2759"/>
<evidence type="ECO:0000259" key="1">
    <source>
        <dbReference type="Pfam" id="PF18035"/>
    </source>
</evidence>
<dbReference type="Pfam" id="PF18035">
    <property type="entry name" value="Bap31_Bap29_C"/>
    <property type="match status" value="1"/>
</dbReference>
<sequence length="209" mass="23412">MCADKNDASVVRCGIDFISGNSGCTFVTLTLDSSIIMEQILQKSHGENVRKTCKCLFYFCSLHPITSLCRVIKRLAALLSRGALLEAAAEAAMKQAESASKTAKSYMVRTAVYGDNEREKELERQVEELGKGFIVTDHSSRYAISFNPISNNNFDHYIPFYLNHFEELKSAQVDKDAMKEQSEGLQREYDRVCGLLEQAEKASGDKKED</sequence>
<accession>A0A238BW75</accession>
<evidence type="ECO:0000313" key="2">
    <source>
        <dbReference type="EMBL" id="OZC09156.1"/>
    </source>
</evidence>
<proteinExistence type="predicted"/>
<dbReference type="AlphaFoldDB" id="A0A238BW75"/>
<feature type="domain" description="Bap31/Bap29 cytoplasmic coiled-coil" evidence="1">
    <location>
        <begin position="166"/>
        <end position="209"/>
    </location>
</feature>
<organism evidence="2 3">
    <name type="scientific">Onchocerca flexuosa</name>
    <dbReference type="NCBI Taxonomy" id="387005"/>
    <lineage>
        <taxon>Eukaryota</taxon>
        <taxon>Metazoa</taxon>
        <taxon>Ecdysozoa</taxon>
        <taxon>Nematoda</taxon>
        <taxon>Chromadorea</taxon>
        <taxon>Rhabditida</taxon>
        <taxon>Spirurina</taxon>
        <taxon>Spiruromorpha</taxon>
        <taxon>Filarioidea</taxon>
        <taxon>Onchocercidae</taxon>
        <taxon>Onchocerca</taxon>
    </lineage>
</organism>
<keyword evidence="3" id="KW-1185">Reference proteome</keyword>
<dbReference type="Gene3D" id="1.20.5.110">
    <property type="match status" value="1"/>
</dbReference>